<protein>
    <recommendedName>
        <fullName evidence="5">Translation initiation factor IF-2</fullName>
    </recommendedName>
</protein>
<dbReference type="EMBL" id="BAAABY010000039">
    <property type="protein sequence ID" value="GAA0482511.1"/>
    <property type="molecule type" value="Genomic_DNA"/>
</dbReference>
<keyword evidence="2" id="KW-0812">Transmembrane</keyword>
<dbReference type="Proteomes" id="UP001500909">
    <property type="component" value="Unassembled WGS sequence"/>
</dbReference>
<keyword evidence="4" id="KW-1185">Reference proteome</keyword>
<feature type="region of interest" description="Disordered" evidence="1">
    <location>
        <begin position="11"/>
        <end position="34"/>
    </location>
</feature>
<proteinExistence type="predicted"/>
<evidence type="ECO:0000256" key="1">
    <source>
        <dbReference type="SAM" id="MobiDB-lite"/>
    </source>
</evidence>
<sequence>MGCQYGIKGERGGRRRPYRRRMECSRHKCPQPPEASVRDRRWAAGLRDACRYAAALLGLLLLLDSASGRLTPLRAALWVVLAVLLFAVLLPPRVTAGPGRLAVRGLLRERRVRTDLLVSVRRTDGVAQRLVLRDLCGGRVEIDPAVLTGDPALWRLVEAGTRRAAERGLLLCGATALRQLTRQVDSETARLVFKVSGLR</sequence>
<keyword evidence="2" id="KW-1133">Transmembrane helix</keyword>
<reference evidence="4" key="1">
    <citation type="journal article" date="2019" name="Int. J. Syst. Evol. Microbiol.">
        <title>The Global Catalogue of Microorganisms (GCM) 10K type strain sequencing project: providing services to taxonomists for standard genome sequencing and annotation.</title>
        <authorList>
            <consortium name="The Broad Institute Genomics Platform"/>
            <consortium name="The Broad Institute Genome Sequencing Center for Infectious Disease"/>
            <person name="Wu L."/>
            <person name="Ma J."/>
        </authorList>
    </citation>
    <scope>NUCLEOTIDE SEQUENCE [LARGE SCALE GENOMIC DNA]</scope>
    <source>
        <strain evidence="4">JCM 4805</strain>
    </source>
</reference>
<gene>
    <name evidence="3" type="ORF">GCM10010361_54230</name>
</gene>
<keyword evidence="2" id="KW-0472">Membrane</keyword>
<name>A0ABP3KM35_9ACTN</name>
<comment type="caution">
    <text evidence="3">The sequence shown here is derived from an EMBL/GenBank/DDBJ whole genome shotgun (WGS) entry which is preliminary data.</text>
</comment>
<evidence type="ECO:0008006" key="5">
    <source>
        <dbReference type="Google" id="ProtNLM"/>
    </source>
</evidence>
<evidence type="ECO:0000313" key="3">
    <source>
        <dbReference type="EMBL" id="GAA0482511.1"/>
    </source>
</evidence>
<evidence type="ECO:0000313" key="4">
    <source>
        <dbReference type="Proteomes" id="UP001500909"/>
    </source>
</evidence>
<evidence type="ECO:0000256" key="2">
    <source>
        <dbReference type="SAM" id="Phobius"/>
    </source>
</evidence>
<feature type="transmembrane region" description="Helical" evidence="2">
    <location>
        <begin position="73"/>
        <end position="90"/>
    </location>
</feature>
<organism evidence="3 4">
    <name type="scientific">Streptomyces olivaceiscleroticus</name>
    <dbReference type="NCBI Taxonomy" id="68245"/>
    <lineage>
        <taxon>Bacteria</taxon>
        <taxon>Bacillati</taxon>
        <taxon>Actinomycetota</taxon>
        <taxon>Actinomycetes</taxon>
        <taxon>Kitasatosporales</taxon>
        <taxon>Streptomycetaceae</taxon>
        <taxon>Streptomyces</taxon>
    </lineage>
</organism>
<accession>A0ABP3KM35</accession>